<dbReference type="PIRSF" id="PIRSF006281">
    <property type="entry name" value="MdoG"/>
    <property type="match status" value="1"/>
</dbReference>
<dbReference type="Gene3D" id="2.70.98.10">
    <property type="match status" value="1"/>
</dbReference>
<evidence type="ECO:0000259" key="6">
    <source>
        <dbReference type="Pfam" id="PF04349"/>
    </source>
</evidence>
<dbReference type="InterPro" id="IPR014756">
    <property type="entry name" value="Ig_E-set"/>
</dbReference>
<dbReference type="InterPro" id="IPR011013">
    <property type="entry name" value="Gal_mutarotase_sf_dom"/>
</dbReference>
<comment type="subcellular location">
    <subcellularLocation>
        <location evidence="1">Periplasm</location>
    </subcellularLocation>
</comment>
<name>A0A1Y6G8L6_9HYPH</name>
<dbReference type="SUPFAM" id="SSF81296">
    <property type="entry name" value="E set domains"/>
    <property type="match status" value="1"/>
</dbReference>
<evidence type="ECO:0000256" key="4">
    <source>
        <dbReference type="ARBA" id="ARBA00022729"/>
    </source>
</evidence>
<dbReference type="PANTHER" id="PTHR30504">
    <property type="entry name" value="GLUCANS BIOSYNTHESIS PROTEIN"/>
    <property type="match status" value="1"/>
</dbReference>
<reference evidence="8" key="1">
    <citation type="submission" date="2017-04" db="EMBL/GenBank/DDBJ databases">
        <authorList>
            <person name="Varghese N."/>
            <person name="Submissions S."/>
        </authorList>
    </citation>
    <scope>NUCLEOTIDE SEQUENCE [LARGE SCALE GENOMIC DNA]</scope>
</reference>
<dbReference type="EMBL" id="FXWK01000002">
    <property type="protein sequence ID" value="SMQ86094.1"/>
    <property type="molecule type" value="Genomic_DNA"/>
</dbReference>
<protein>
    <submittedName>
        <fullName evidence="7">Glucans biosynthesis protein</fullName>
    </submittedName>
</protein>
<gene>
    <name evidence="7" type="ORF">SAMN06295905_3392</name>
</gene>
<dbReference type="Proteomes" id="UP000194474">
    <property type="component" value="Unassembled WGS sequence"/>
</dbReference>
<keyword evidence="4" id="KW-0732">Signal</keyword>
<dbReference type="Gene3D" id="2.60.40.10">
    <property type="entry name" value="Immunoglobulins"/>
    <property type="match status" value="1"/>
</dbReference>
<organism evidence="7 8">
    <name type="scientific">Devosia lucknowensis</name>
    <dbReference type="NCBI Taxonomy" id="1096929"/>
    <lineage>
        <taxon>Bacteria</taxon>
        <taxon>Pseudomonadati</taxon>
        <taxon>Pseudomonadota</taxon>
        <taxon>Alphaproteobacteria</taxon>
        <taxon>Hyphomicrobiales</taxon>
        <taxon>Devosiaceae</taxon>
        <taxon>Devosia</taxon>
    </lineage>
</organism>
<dbReference type="GO" id="GO:0030246">
    <property type="term" value="F:carbohydrate binding"/>
    <property type="evidence" value="ECO:0007669"/>
    <property type="project" value="InterPro"/>
</dbReference>
<dbReference type="InterPro" id="IPR007444">
    <property type="entry name" value="Glucan_biosyn_MdoG_C"/>
</dbReference>
<evidence type="ECO:0000256" key="1">
    <source>
        <dbReference type="ARBA" id="ARBA00004418"/>
    </source>
</evidence>
<comment type="pathway">
    <text evidence="2">Glycan metabolism; osmoregulated periplasmic glucan (OPG) biosynthesis.</text>
</comment>
<evidence type="ECO:0000256" key="5">
    <source>
        <dbReference type="ARBA" id="ARBA00022764"/>
    </source>
</evidence>
<dbReference type="SUPFAM" id="SSF74650">
    <property type="entry name" value="Galactose mutarotase-like"/>
    <property type="match status" value="1"/>
</dbReference>
<dbReference type="Pfam" id="PF04349">
    <property type="entry name" value="MdoG"/>
    <property type="match status" value="1"/>
</dbReference>
<evidence type="ECO:0000313" key="7">
    <source>
        <dbReference type="EMBL" id="SMQ86094.1"/>
    </source>
</evidence>
<evidence type="ECO:0000256" key="3">
    <source>
        <dbReference type="ARBA" id="ARBA00009284"/>
    </source>
</evidence>
<dbReference type="PANTHER" id="PTHR30504:SF3">
    <property type="entry name" value="GLUCANS BIOSYNTHESIS PROTEIN D"/>
    <property type="match status" value="1"/>
</dbReference>
<dbReference type="GO" id="GO:0003824">
    <property type="term" value="F:catalytic activity"/>
    <property type="evidence" value="ECO:0007669"/>
    <property type="project" value="InterPro"/>
</dbReference>
<proteinExistence type="inferred from homology"/>
<dbReference type="GO" id="GO:0030288">
    <property type="term" value="C:outer membrane-bounded periplasmic space"/>
    <property type="evidence" value="ECO:0007669"/>
    <property type="project" value="TreeGrafter"/>
</dbReference>
<dbReference type="InterPro" id="IPR014438">
    <property type="entry name" value="Glucan_biosyn_MdoG/MdoD"/>
</dbReference>
<sequence>MAPMQQLFDLVGVASLSNNRATFVTGTNVTRHHTPLPNRRAVLAGIGFSLFLASTTSLTRPLLAQQDERFAFDFDSFSARMKAMAAAEHQPVTAEIPAAFNSLDYDAYRLIQYRGEASKWAGDAAGYQLQAFHLGWLYNEPVKVYEIEGGEAHPIGFGAADFDYHNAEVGAAAQAEAFPGVAGLRVNYPLNRADAIDELVTFLGASYFRALGRNNIYGASARGLVLNSWVDVPEEFPRFSEFYVEKPNEGAPLVVYAAMESPSVTGAYRFVITPGSDASQETVMDVTARLYFRTDVKELGVAPLTSMFLYAEANRGGFDDYRPQVHDSNGLLVERESGEVMWRALNNSAWLGNSYLAETNPKAFGLYQRGRDFEAYQDAGAHYERRPSVRVEPVGQWGQGMVRLVEIPAKLEADDNIVAFWIPAEPALAGEEREYSYRLIWGDLNPEDTVGLAYVAETRGGVGGVSGVENASNLRKFVVDFKGGELDTMPAGTPIDVLATVGGGVMRTSVLSRIDANGAWRLVMDVEAEPGATLELKAYLVGLGKKLTETWLYQWRPAA</sequence>
<accession>A0A1Y6G8L6</accession>
<dbReference type="AlphaFoldDB" id="A0A1Y6G8L6"/>
<comment type="similarity">
    <text evidence="3">Belongs to the OpgD/OpgG family.</text>
</comment>
<evidence type="ECO:0000256" key="2">
    <source>
        <dbReference type="ARBA" id="ARBA00005001"/>
    </source>
</evidence>
<dbReference type="InterPro" id="IPR014718">
    <property type="entry name" value="GH-type_carb-bd"/>
</dbReference>
<dbReference type="InterPro" id="IPR013783">
    <property type="entry name" value="Ig-like_fold"/>
</dbReference>
<keyword evidence="5" id="KW-0574">Periplasm</keyword>
<keyword evidence="8" id="KW-1185">Reference proteome</keyword>
<dbReference type="UniPathway" id="UPA00637"/>
<feature type="domain" description="Glucan biosynthesis periplasmic MdoG C-terminal" evidence="6">
    <location>
        <begin position="72"/>
        <end position="555"/>
    </location>
</feature>
<evidence type="ECO:0000313" key="8">
    <source>
        <dbReference type="Proteomes" id="UP000194474"/>
    </source>
</evidence>
<dbReference type="GO" id="GO:0051274">
    <property type="term" value="P:beta-glucan biosynthetic process"/>
    <property type="evidence" value="ECO:0007669"/>
    <property type="project" value="TreeGrafter"/>
</dbReference>